<evidence type="ECO:0000256" key="1">
    <source>
        <dbReference type="SAM" id="Phobius"/>
    </source>
</evidence>
<protein>
    <submittedName>
        <fullName evidence="2">Uncharacterized protein</fullName>
    </submittedName>
</protein>
<dbReference type="EMBL" id="CP018145">
    <property type="protein sequence ID" value="ASJ56211.1"/>
    <property type="molecule type" value="Genomic_DNA"/>
</dbReference>
<feature type="transmembrane region" description="Helical" evidence="1">
    <location>
        <begin position="6"/>
        <end position="30"/>
    </location>
</feature>
<evidence type="ECO:0000313" key="2">
    <source>
        <dbReference type="EMBL" id="ASJ56211.1"/>
    </source>
</evidence>
<evidence type="ECO:0000313" key="3">
    <source>
        <dbReference type="Proteomes" id="UP000197781"/>
    </source>
</evidence>
<sequence length="110" mass="12585">MDDNWIVWFILGPFVFSLMFAGPLIGLLIAASIRFTLGFRGWLIFLSVLFISFVYYLFIVPSDTMLGELLVMKVAMAVHTAVVTILIMWGIEKIIQLVNKKRNTQKPMDK</sequence>
<proteinExistence type="predicted"/>
<keyword evidence="1" id="KW-0812">Transmembrane</keyword>
<keyword evidence="1" id="KW-0472">Membrane</keyword>
<accession>A0A220MMC0</accession>
<feature type="transmembrane region" description="Helical" evidence="1">
    <location>
        <begin position="70"/>
        <end position="91"/>
    </location>
</feature>
<dbReference type="RefSeq" id="WP_088909795.1">
    <property type="nucleotide sequence ID" value="NZ_CP018145.1"/>
</dbReference>
<dbReference type="Proteomes" id="UP000197781">
    <property type="component" value="Chromosome"/>
</dbReference>
<dbReference type="AlphaFoldDB" id="A0A220MMC0"/>
<feature type="transmembrane region" description="Helical" evidence="1">
    <location>
        <begin position="37"/>
        <end position="58"/>
    </location>
</feature>
<organism evidence="2 3">
    <name type="scientific">Brevibacillus formosus</name>
    <dbReference type="NCBI Taxonomy" id="54913"/>
    <lineage>
        <taxon>Bacteria</taxon>
        <taxon>Bacillati</taxon>
        <taxon>Bacillota</taxon>
        <taxon>Bacilli</taxon>
        <taxon>Bacillales</taxon>
        <taxon>Paenibacillaceae</taxon>
        <taxon>Brevibacillus</taxon>
    </lineage>
</organism>
<keyword evidence="1" id="KW-1133">Transmembrane helix</keyword>
<gene>
    <name evidence="2" type="ORF">BP422_23240</name>
</gene>
<reference evidence="2 3" key="1">
    <citation type="submission" date="2016-11" db="EMBL/GenBank/DDBJ databases">
        <authorList>
            <person name="Jaros S."/>
            <person name="Januszkiewicz K."/>
            <person name="Wedrychowicz H."/>
        </authorList>
    </citation>
    <scope>NUCLEOTIDE SEQUENCE [LARGE SCALE GENOMIC DNA]</scope>
    <source>
        <strain evidence="2 3">NF2</strain>
    </source>
</reference>
<dbReference type="KEGG" id="bfm:BP422_23240"/>
<name>A0A220MMC0_9BACL</name>